<accession>A0A3R6INP6</accession>
<dbReference type="RefSeq" id="WP_118201762.1">
    <property type="nucleotide sequence ID" value="NZ_QRIE01000102.1"/>
</dbReference>
<sequence>MGCYLAIGLKIKTAIGKKEISKHLDEMPLEDIFKEIEKEYHLEDIYIRQETEDYYVYTLDEKLLDKEFIPFLEKFYQLRYQDGDNYDAPDVLEELNSIPDTSSRLALLSKKSFQTYQMGSDNDYHRVNGSWKYEVPIYNTYAILSLDGKILMECYNEVFNFLRRCIIAQLPEFKLSKALSIWIDESVN</sequence>
<name>A0A3R6INP6_9BACT</name>
<evidence type="ECO:0000313" key="2">
    <source>
        <dbReference type="Proteomes" id="UP000286501"/>
    </source>
</evidence>
<protein>
    <submittedName>
        <fullName evidence="1">Uncharacterized protein</fullName>
    </submittedName>
</protein>
<reference evidence="1 2" key="1">
    <citation type="submission" date="2018-08" db="EMBL/GenBank/DDBJ databases">
        <title>A genome reference for cultivated species of the human gut microbiota.</title>
        <authorList>
            <person name="Zou Y."/>
            <person name="Xue W."/>
            <person name="Luo G."/>
        </authorList>
    </citation>
    <scope>NUCLEOTIDE SEQUENCE [LARGE SCALE GENOMIC DNA]</scope>
    <source>
        <strain evidence="1 2">AM22-1</strain>
    </source>
</reference>
<dbReference type="Proteomes" id="UP000286501">
    <property type="component" value="Unassembled WGS sequence"/>
</dbReference>
<organism evidence="1 2">
    <name type="scientific">Segatella copri</name>
    <dbReference type="NCBI Taxonomy" id="165179"/>
    <lineage>
        <taxon>Bacteria</taxon>
        <taxon>Pseudomonadati</taxon>
        <taxon>Bacteroidota</taxon>
        <taxon>Bacteroidia</taxon>
        <taxon>Bacteroidales</taxon>
        <taxon>Prevotellaceae</taxon>
        <taxon>Segatella</taxon>
    </lineage>
</organism>
<dbReference type="AlphaFoldDB" id="A0A3R6INP6"/>
<comment type="caution">
    <text evidence="1">The sequence shown here is derived from an EMBL/GenBank/DDBJ whole genome shotgun (WGS) entry which is preliminary data.</text>
</comment>
<evidence type="ECO:0000313" key="1">
    <source>
        <dbReference type="EMBL" id="RHG61721.1"/>
    </source>
</evidence>
<dbReference type="EMBL" id="QRIN01000100">
    <property type="protein sequence ID" value="RHG61721.1"/>
    <property type="molecule type" value="Genomic_DNA"/>
</dbReference>
<proteinExistence type="predicted"/>
<gene>
    <name evidence="1" type="ORF">DW250_14985</name>
</gene>